<feature type="compositionally biased region" description="Basic and acidic residues" evidence="1">
    <location>
        <begin position="196"/>
        <end position="215"/>
    </location>
</feature>
<evidence type="ECO:0000313" key="3">
    <source>
        <dbReference type="EMBL" id="OGI40876.1"/>
    </source>
</evidence>
<dbReference type="SUPFAM" id="SSF81606">
    <property type="entry name" value="PP2C-like"/>
    <property type="match status" value="1"/>
</dbReference>
<dbReference type="PROSITE" id="PS51746">
    <property type="entry name" value="PPM_2"/>
    <property type="match status" value="1"/>
</dbReference>
<accession>A0A1F6T712</accession>
<protein>
    <recommendedName>
        <fullName evidence="2">PPM-type phosphatase domain-containing protein</fullName>
    </recommendedName>
</protein>
<evidence type="ECO:0000313" key="4">
    <source>
        <dbReference type="Proteomes" id="UP000178379"/>
    </source>
</evidence>
<reference evidence="3 4" key="1">
    <citation type="journal article" date="2016" name="Nat. Commun.">
        <title>Thousands of microbial genomes shed light on interconnected biogeochemical processes in an aquifer system.</title>
        <authorList>
            <person name="Anantharaman K."/>
            <person name="Brown C.T."/>
            <person name="Hug L.A."/>
            <person name="Sharon I."/>
            <person name="Castelle C.J."/>
            <person name="Probst A.J."/>
            <person name="Thomas B.C."/>
            <person name="Singh A."/>
            <person name="Wilkins M.J."/>
            <person name="Karaoz U."/>
            <person name="Brodie E.L."/>
            <person name="Williams K.H."/>
            <person name="Hubbard S.S."/>
            <person name="Banfield J.F."/>
        </authorList>
    </citation>
    <scope>NUCLEOTIDE SEQUENCE [LARGE SCALE GENOMIC DNA]</scope>
</reference>
<comment type="caution">
    <text evidence="3">The sequence shown here is derived from an EMBL/GenBank/DDBJ whole genome shotgun (WGS) entry which is preliminary data.</text>
</comment>
<organism evidence="3 4">
    <name type="scientific">Candidatus Muproteobacteria bacterium RBG_16_62_13</name>
    <dbReference type="NCBI Taxonomy" id="1817756"/>
    <lineage>
        <taxon>Bacteria</taxon>
        <taxon>Pseudomonadati</taxon>
        <taxon>Pseudomonadota</taxon>
        <taxon>Candidatus Muproteobacteria</taxon>
    </lineage>
</organism>
<gene>
    <name evidence="3" type="ORF">A2140_02020</name>
</gene>
<dbReference type="Proteomes" id="UP000178379">
    <property type="component" value="Unassembled WGS sequence"/>
</dbReference>
<sequence>MRVGRQNVPPLEPRTTGVLGLVQEGYAYWAHVGDSRLYHFRDGQLLTRTQDHTSVEQLRQDGLLTDDEIADHPHKSRLLKCVGGPSKPVVSLGEETRLMRGDVLLLCSDGVWEAHKPDELAGFLTGQDLEVDVENMLLAAQRKMKSGCDNISAVAFRWEDVVTRAVPLQGNEAVQIDQERMWKDAHQWMGETRVQQARDDQRTEKPADRKNSIKDDISELESFLRTIEPKSRNPS</sequence>
<proteinExistence type="predicted"/>
<dbReference type="AlphaFoldDB" id="A0A1F6T712"/>
<dbReference type="EMBL" id="MFSQ01000049">
    <property type="protein sequence ID" value="OGI40876.1"/>
    <property type="molecule type" value="Genomic_DNA"/>
</dbReference>
<evidence type="ECO:0000256" key="1">
    <source>
        <dbReference type="SAM" id="MobiDB-lite"/>
    </source>
</evidence>
<dbReference type="STRING" id="1817756.A2140_02020"/>
<evidence type="ECO:0000259" key="2">
    <source>
        <dbReference type="PROSITE" id="PS51746"/>
    </source>
</evidence>
<dbReference type="Gene3D" id="3.60.40.10">
    <property type="entry name" value="PPM-type phosphatase domain"/>
    <property type="match status" value="1"/>
</dbReference>
<dbReference type="InterPro" id="IPR036457">
    <property type="entry name" value="PPM-type-like_dom_sf"/>
</dbReference>
<dbReference type="InterPro" id="IPR001932">
    <property type="entry name" value="PPM-type_phosphatase-like_dom"/>
</dbReference>
<feature type="domain" description="PPM-type phosphatase" evidence="2">
    <location>
        <begin position="1"/>
        <end position="158"/>
    </location>
</feature>
<feature type="region of interest" description="Disordered" evidence="1">
    <location>
        <begin position="192"/>
        <end position="215"/>
    </location>
</feature>
<name>A0A1F6T712_9PROT</name>